<evidence type="ECO:0000259" key="10">
    <source>
        <dbReference type="PROSITE" id="PS50109"/>
    </source>
</evidence>
<feature type="domain" description="PAS" evidence="12">
    <location>
        <begin position="282"/>
        <end position="337"/>
    </location>
</feature>
<evidence type="ECO:0000256" key="2">
    <source>
        <dbReference type="ARBA" id="ARBA00012438"/>
    </source>
</evidence>
<dbReference type="InterPro" id="IPR005467">
    <property type="entry name" value="His_kinase_dom"/>
</dbReference>
<dbReference type="EC" id="2.7.13.3" evidence="2"/>
<dbReference type="Pfam" id="PF00989">
    <property type="entry name" value="PAS"/>
    <property type="match status" value="2"/>
</dbReference>
<dbReference type="SUPFAM" id="SSF55874">
    <property type="entry name" value="ATPase domain of HSP90 chaperone/DNA topoisomerase II/histidine kinase"/>
    <property type="match status" value="1"/>
</dbReference>
<dbReference type="InterPro" id="IPR003661">
    <property type="entry name" value="HisK_dim/P_dom"/>
</dbReference>
<dbReference type="Gene3D" id="3.40.50.2300">
    <property type="match status" value="1"/>
</dbReference>
<dbReference type="PROSITE" id="PS50110">
    <property type="entry name" value="RESPONSE_REGULATORY"/>
    <property type="match status" value="1"/>
</dbReference>
<evidence type="ECO:0000313" key="14">
    <source>
        <dbReference type="Proteomes" id="UP000283469"/>
    </source>
</evidence>
<evidence type="ECO:0000256" key="9">
    <source>
        <dbReference type="PROSITE-ProRule" id="PRU00169"/>
    </source>
</evidence>
<evidence type="ECO:0000256" key="5">
    <source>
        <dbReference type="ARBA" id="ARBA00022741"/>
    </source>
</evidence>
<dbReference type="EMBL" id="QVRA01000023">
    <property type="protein sequence ID" value="RJG52706.1"/>
    <property type="molecule type" value="Genomic_DNA"/>
</dbReference>
<dbReference type="SMART" id="SM00091">
    <property type="entry name" value="PAS"/>
    <property type="match status" value="2"/>
</dbReference>
<organism evidence="13 14">
    <name type="scientific">Sphingobium terrigena</name>
    <dbReference type="NCBI Taxonomy" id="2304063"/>
    <lineage>
        <taxon>Bacteria</taxon>
        <taxon>Pseudomonadati</taxon>
        <taxon>Pseudomonadota</taxon>
        <taxon>Alphaproteobacteria</taxon>
        <taxon>Sphingomonadales</taxon>
        <taxon>Sphingomonadaceae</taxon>
        <taxon>Sphingobium</taxon>
    </lineage>
</organism>
<dbReference type="Gene3D" id="3.30.565.10">
    <property type="entry name" value="Histidine kinase-like ATPase, C-terminal domain"/>
    <property type="match status" value="1"/>
</dbReference>
<dbReference type="InterPro" id="IPR000014">
    <property type="entry name" value="PAS"/>
</dbReference>
<feature type="domain" description="PAS" evidence="12">
    <location>
        <begin position="396"/>
        <end position="450"/>
    </location>
</feature>
<dbReference type="GO" id="GO:0005524">
    <property type="term" value="F:ATP binding"/>
    <property type="evidence" value="ECO:0007669"/>
    <property type="project" value="UniProtKB-KW"/>
</dbReference>
<dbReference type="OrthoDB" id="9796100at2"/>
<evidence type="ECO:0000256" key="4">
    <source>
        <dbReference type="ARBA" id="ARBA00022679"/>
    </source>
</evidence>
<keyword evidence="4" id="KW-0808">Transferase</keyword>
<dbReference type="GO" id="GO:0006355">
    <property type="term" value="P:regulation of DNA-templated transcription"/>
    <property type="evidence" value="ECO:0007669"/>
    <property type="project" value="InterPro"/>
</dbReference>
<dbReference type="NCBIfam" id="TIGR00229">
    <property type="entry name" value="sensory_box"/>
    <property type="match status" value="2"/>
</dbReference>
<comment type="catalytic activity">
    <reaction evidence="1">
        <text>ATP + protein L-histidine = ADP + protein N-phospho-L-histidine.</text>
        <dbReference type="EC" id="2.7.13.3"/>
    </reaction>
</comment>
<evidence type="ECO:0000256" key="1">
    <source>
        <dbReference type="ARBA" id="ARBA00000085"/>
    </source>
</evidence>
<dbReference type="CDD" id="cd00082">
    <property type="entry name" value="HisKA"/>
    <property type="match status" value="1"/>
</dbReference>
<dbReference type="Pfam" id="PF00512">
    <property type="entry name" value="HisKA"/>
    <property type="match status" value="1"/>
</dbReference>
<evidence type="ECO:0000256" key="8">
    <source>
        <dbReference type="ARBA" id="ARBA00023012"/>
    </source>
</evidence>
<protein>
    <recommendedName>
        <fullName evidence="2">histidine kinase</fullName>
        <ecNumber evidence="2">2.7.13.3</ecNumber>
    </recommendedName>
</protein>
<accession>A0A418YND7</accession>
<keyword evidence="14" id="KW-1185">Reference proteome</keyword>
<feature type="modified residue" description="4-aspartylphosphate" evidence="9">
    <location>
        <position position="816"/>
    </location>
</feature>
<proteinExistence type="predicted"/>
<dbReference type="InterPro" id="IPR004358">
    <property type="entry name" value="Sig_transdc_His_kin-like_C"/>
</dbReference>
<feature type="domain" description="Histidine kinase" evidence="10">
    <location>
        <begin position="519"/>
        <end position="743"/>
    </location>
</feature>
<dbReference type="PANTHER" id="PTHR43065">
    <property type="entry name" value="SENSOR HISTIDINE KINASE"/>
    <property type="match status" value="1"/>
</dbReference>
<dbReference type="Gene3D" id="3.30.450.20">
    <property type="entry name" value="PAS domain"/>
    <property type="match status" value="3"/>
</dbReference>
<dbReference type="PROSITE" id="PS50109">
    <property type="entry name" value="HIS_KIN"/>
    <property type="match status" value="1"/>
</dbReference>
<gene>
    <name evidence="13" type="ORF">D0Z70_19170</name>
</gene>
<name>A0A418YND7_9SPHN</name>
<reference evidence="13 14" key="1">
    <citation type="submission" date="2018-08" db="EMBL/GenBank/DDBJ databases">
        <title>Sphingobium sp. EO9.</title>
        <authorList>
            <person name="Park Y."/>
            <person name="Kim K.H."/>
            <person name="Jeon C.O."/>
        </authorList>
    </citation>
    <scope>NUCLEOTIDE SEQUENCE [LARGE SCALE GENOMIC DNA]</scope>
    <source>
        <strain evidence="13 14">EO9</strain>
    </source>
</reference>
<dbReference type="RefSeq" id="WP_119749236.1">
    <property type="nucleotide sequence ID" value="NZ_QVRA01000023.1"/>
</dbReference>
<dbReference type="PANTHER" id="PTHR43065:SF42">
    <property type="entry name" value="TWO-COMPONENT SENSOR PPRA"/>
    <property type="match status" value="1"/>
</dbReference>
<dbReference type="AlphaFoldDB" id="A0A418YND7"/>
<evidence type="ECO:0000256" key="3">
    <source>
        <dbReference type="ARBA" id="ARBA00022553"/>
    </source>
</evidence>
<dbReference type="InterPro" id="IPR035965">
    <property type="entry name" value="PAS-like_dom_sf"/>
</dbReference>
<dbReference type="InterPro" id="IPR013767">
    <property type="entry name" value="PAS_fold"/>
</dbReference>
<dbReference type="Pfam" id="PF00072">
    <property type="entry name" value="Response_reg"/>
    <property type="match status" value="1"/>
</dbReference>
<dbReference type="CDD" id="cd16919">
    <property type="entry name" value="HATPase_CckA-like"/>
    <property type="match status" value="1"/>
</dbReference>
<keyword evidence="6" id="KW-0418">Kinase</keyword>
<dbReference type="SMART" id="SM00387">
    <property type="entry name" value="HATPase_c"/>
    <property type="match status" value="1"/>
</dbReference>
<dbReference type="SMART" id="SM00448">
    <property type="entry name" value="REC"/>
    <property type="match status" value="1"/>
</dbReference>
<keyword evidence="3 9" id="KW-0597">Phosphoprotein</keyword>
<dbReference type="InterPro" id="IPR036890">
    <property type="entry name" value="HATPase_C_sf"/>
</dbReference>
<evidence type="ECO:0000259" key="11">
    <source>
        <dbReference type="PROSITE" id="PS50110"/>
    </source>
</evidence>
<dbReference type="InterPro" id="IPR011006">
    <property type="entry name" value="CheY-like_superfamily"/>
</dbReference>
<dbReference type="InterPro" id="IPR001610">
    <property type="entry name" value="PAC"/>
</dbReference>
<dbReference type="CDD" id="cd18161">
    <property type="entry name" value="REC_hyHK_blue-like"/>
    <property type="match status" value="1"/>
</dbReference>
<dbReference type="Proteomes" id="UP000283469">
    <property type="component" value="Unassembled WGS sequence"/>
</dbReference>
<keyword evidence="8" id="KW-0902">Two-component regulatory system</keyword>
<dbReference type="SUPFAM" id="SSF55785">
    <property type="entry name" value="PYP-like sensor domain (PAS domain)"/>
    <property type="match status" value="2"/>
</dbReference>
<sequence>MLLSRFEMWLGWGEDLNFFYNDAYIPTLGSKHPTALGRPMSQVWKEVFEDVKDRIVSVMRDGVATWDEQLLLLLERNGYPEETYHTFSYSPVMGSGGAVEGLMCVVREETDRVISERRIKQLNDLAAALLRSKSRSDVIDAVQGHFGSESRDFPFANLQLFDLPESLDPGTGDATGWPVAAIQRGEKQAVEALGGAFSRLPTGPWEMPPRDALIVAVEQPGEAQAVGALVLGLNPYRLLDEATRDFANLMAAQIAGALATIDAVSAQRRDRDRLWSLSQDLMLVCDFDGVIRLVNPSATRLLGWQEDEMVGQVLADFVHPDDLSATAKEVEKLAQGVTTLLFENRYRCQDGSYRLLDWNAVPDAGRIHAVARDITRERQLARDRERIWALSPIVKVVATTKGIINAVNPSWTKTLGWSEADTVGRNILEFVAQEQEAAQQRLARLSESNAAVVESQSVFRAKDGSHRHFAWTTVPEAGMLYLFGRDITAETEAADALIATEEALRQSQKMEAVGQLTGGIAHDFNNLLAGVLGNLELLELRISQGRLEAIGRHLETAQGAAKRAAALTQRLLAFSRRQTLDPTAVNINRLVSGLEDLIRRTVGPSIEIEVVGSGGLWMTLVDRYQLENALLNLCINARDAMPDGGRLTIETANKWLDNRMARERELPPGQYVSLCVSDTGTGMTPDVITRAFDPFFTTKPLGEGTGLGLSMIYGFVRQSGGQVRIYSEVGAGTTMCLYLPRHMGPVTEMEQELRPTQLDAGGHGETVLVIDDEASVRSLIVDVLTDGGYHVIEAADGPSGLKVLESDLRIDLLITDVGLPGGMNGRQVADAGRVGRPKLKILFITGYAENAVIGNGLLEHDMHVITKPFGIEDIVGKVREMIDEGDRYGQKKQPSSNRPI</sequence>
<dbReference type="Pfam" id="PF02518">
    <property type="entry name" value="HATPase_c"/>
    <property type="match status" value="1"/>
</dbReference>
<feature type="domain" description="Response regulatory" evidence="11">
    <location>
        <begin position="766"/>
        <end position="882"/>
    </location>
</feature>
<dbReference type="SMART" id="SM00388">
    <property type="entry name" value="HisKA"/>
    <property type="match status" value="1"/>
</dbReference>
<dbReference type="InterPro" id="IPR001789">
    <property type="entry name" value="Sig_transdc_resp-reg_receiver"/>
</dbReference>
<dbReference type="InterPro" id="IPR003594">
    <property type="entry name" value="HATPase_dom"/>
</dbReference>
<dbReference type="SUPFAM" id="SSF52172">
    <property type="entry name" value="CheY-like"/>
    <property type="match status" value="1"/>
</dbReference>
<evidence type="ECO:0000256" key="7">
    <source>
        <dbReference type="ARBA" id="ARBA00022840"/>
    </source>
</evidence>
<dbReference type="GO" id="GO:0000155">
    <property type="term" value="F:phosphorelay sensor kinase activity"/>
    <property type="evidence" value="ECO:0007669"/>
    <property type="project" value="InterPro"/>
</dbReference>
<dbReference type="InterPro" id="IPR036097">
    <property type="entry name" value="HisK_dim/P_sf"/>
</dbReference>
<dbReference type="SMART" id="SM00086">
    <property type="entry name" value="PAC"/>
    <property type="match status" value="3"/>
</dbReference>
<comment type="caution">
    <text evidence="13">The sequence shown here is derived from an EMBL/GenBank/DDBJ whole genome shotgun (WGS) entry which is preliminary data.</text>
</comment>
<keyword evidence="5" id="KW-0547">Nucleotide-binding</keyword>
<evidence type="ECO:0000313" key="13">
    <source>
        <dbReference type="EMBL" id="RJG52706.1"/>
    </source>
</evidence>
<dbReference type="CDD" id="cd00130">
    <property type="entry name" value="PAS"/>
    <property type="match status" value="2"/>
</dbReference>
<evidence type="ECO:0000259" key="12">
    <source>
        <dbReference type="PROSITE" id="PS50112"/>
    </source>
</evidence>
<dbReference type="PROSITE" id="PS50112">
    <property type="entry name" value="PAS"/>
    <property type="match status" value="2"/>
</dbReference>
<evidence type="ECO:0000256" key="6">
    <source>
        <dbReference type="ARBA" id="ARBA00022777"/>
    </source>
</evidence>
<dbReference type="SUPFAM" id="SSF47384">
    <property type="entry name" value="Homodimeric domain of signal transducing histidine kinase"/>
    <property type="match status" value="1"/>
</dbReference>
<dbReference type="Gene3D" id="1.10.287.130">
    <property type="match status" value="1"/>
</dbReference>
<dbReference type="PRINTS" id="PR00344">
    <property type="entry name" value="BCTRLSENSOR"/>
</dbReference>
<keyword evidence="7" id="KW-0067">ATP-binding</keyword>